<evidence type="ECO:0000259" key="13">
    <source>
        <dbReference type="PROSITE" id="PS51195"/>
    </source>
</evidence>
<evidence type="ECO:0000256" key="8">
    <source>
        <dbReference type="PROSITE-ProRule" id="PRU00552"/>
    </source>
</evidence>
<evidence type="ECO:0000259" key="10">
    <source>
        <dbReference type="PROSITE" id="PS50102"/>
    </source>
</evidence>
<feature type="region of interest" description="Disordered" evidence="9">
    <location>
        <begin position="1"/>
        <end position="42"/>
    </location>
</feature>
<dbReference type="RefSeq" id="XP_066929769.1">
    <property type="nucleotide sequence ID" value="XM_067073668.1"/>
</dbReference>
<dbReference type="SUPFAM" id="SSF52540">
    <property type="entry name" value="P-loop containing nucleoside triphosphate hydrolases"/>
    <property type="match status" value="1"/>
</dbReference>
<dbReference type="CDD" id="cd18787">
    <property type="entry name" value="SF2_C_DEAD"/>
    <property type="match status" value="1"/>
</dbReference>
<feature type="compositionally biased region" description="Low complexity" evidence="9">
    <location>
        <begin position="120"/>
        <end position="129"/>
    </location>
</feature>
<dbReference type="SMART" id="SM00487">
    <property type="entry name" value="DEXDc"/>
    <property type="match status" value="1"/>
</dbReference>
<dbReference type="EC" id="3.6.4.13" evidence="1"/>
<dbReference type="InterPro" id="IPR014001">
    <property type="entry name" value="Helicase_ATP-bd"/>
</dbReference>
<feature type="domain" description="RRM" evidence="10">
    <location>
        <begin position="137"/>
        <end position="214"/>
    </location>
</feature>
<dbReference type="InterPro" id="IPR001650">
    <property type="entry name" value="Helicase_C-like"/>
</dbReference>
<dbReference type="Pfam" id="PF00270">
    <property type="entry name" value="DEAD"/>
    <property type="match status" value="1"/>
</dbReference>
<feature type="region of interest" description="Disordered" evidence="9">
    <location>
        <begin position="319"/>
        <end position="339"/>
    </location>
</feature>
<dbReference type="PROSITE" id="PS51192">
    <property type="entry name" value="HELICASE_ATP_BIND_1"/>
    <property type="match status" value="1"/>
</dbReference>
<organism evidence="14 15">
    <name type="scientific">Clytia hemisphaerica</name>
    <dbReference type="NCBI Taxonomy" id="252671"/>
    <lineage>
        <taxon>Eukaryota</taxon>
        <taxon>Metazoa</taxon>
        <taxon>Cnidaria</taxon>
        <taxon>Hydrozoa</taxon>
        <taxon>Hydroidolina</taxon>
        <taxon>Leptothecata</taxon>
        <taxon>Obeliida</taxon>
        <taxon>Clytiidae</taxon>
        <taxon>Clytia</taxon>
    </lineage>
</organism>
<feature type="domain" description="DEAD-box RNA helicase Q" evidence="13">
    <location>
        <begin position="558"/>
        <end position="586"/>
    </location>
</feature>
<dbReference type="PROSITE" id="PS50102">
    <property type="entry name" value="RRM"/>
    <property type="match status" value="4"/>
</dbReference>
<dbReference type="SMART" id="SM00360">
    <property type="entry name" value="RRM"/>
    <property type="match status" value="4"/>
</dbReference>
<evidence type="ECO:0000313" key="15">
    <source>
        <dbReference type="Proteomes" id="UP000594262"/>
    </source>
</evidence>
<keyword evidence="3" id="KW-0378">Hydrolase</keyword>
<dbReference type="Gene3D" id="3.40.50.300">
    <property type="entry name" value="P-loop containing nucleotide triphosphate hydrolases"/>
    <property type="match status" value="2"/>
</dbReference>
<dbReference type="Pfam" id="PF00271">
    <property type="entry name" value="Helicase_C"/>
    <property type="match status" value="1"/>
</dbReference>
<evidence type="ECO:0000256" key="7">
    <source>
        <dbReference type="PROSITE-ProRule" id="PRU00176"/>
    </source>
</evidence>
<dbReference type="FunFam" id="3.40.50.300:FF:000397">
    <property type="entry name" value="Probable ATP-dependent RNA helicase DDX4"/>
    <property type="match status" value="1"/>
</dbReference>
<evidence type="ECO:0000259" key="11">
    <source>
        <dbReference type="PROSITE" id="PS51192"/>
    </source>
</evidence>
<evidence type="ECO:0000259" key="12">
    <source>
        <dbReference type="PROSITE" id="PS51194"/>
    </source>
</evidence>
<sequence length="999" mass="108258">MFAAMKSGSMASYTPPAPQPVAQPTQSTYTSSSSDNNRDDSRKAQLKVLGIPEGTDVETLKDFFSDVAKAVGAKILPLQEGRTTALGFVDFEKEQDVQNCVNSKNNAMFNGSSLRLFPASGGNNSRPGGNSSGGDRPQVKVLGIPDGSDEGQLQSLFSEAGNVTRMNILPCREGRNTTLGFVHYNSQAEVDKAVSLYNDYEFNGSKLRVMSANTPSNGISGSSAPLSNNFMNGSSSQSRSSSSGMKPQAKVYNIPDGTTEDEITALFGNVGICTGCKILPCREGKDVTLGFVHFQSEEEVDKAAQMYHDYDFKGSRLRVEGSGGSFPSRQSDSSQSRPMGRGAQLLANVNAMNGGGGGDFPQRRERGPQAKVFGIPEGTSQDELKDFFSPAGNVTNTKVLPLREGKDTHLGFIEFSNDSEVQAAVDQFDGQDFKGSNLKVMVGQTSGGSGGGSSFQNSSWNSSSIAPTSRIPRFGDRSNGGGGMDGGIQLDANFDMNGGMMGDDMMMNRPPPVNYIPPPPPETEDEIFQLGINEGINFEKYFNIPVEITGTNAPKPVNNFAEAQLNHICLKNLIRAKYSKPTPVQKYALPTVLSRRDLMACAQTGSGKTASFLLPVITNLLNDGVTNQMSLEGAVFPLALVIVPTRELAVQIFRESIKFAYDSPVRTQVIYGGVSVNHQTDALRRGCHILVATPGRLEDFIQRGKINFKNLKYLILDEADRMLDMGFGQALQNIINTSEMPPKGLRSTLMFSATFPKEIQQMAANLMNDYLFLTVGRVGGACADIQQTIMQVAGSEKRSTLEKLLQDSGSDRTLVFVERKKDADFLASFLSQRNYPTTSLNGDRSQQEREMALEDFRRGKAPVLVATAVAARGLDVKDVKHVINYDLPSDPTEYVHRIGRTGRIGNKGKATSFFDVNRDGNLARPLVKYLSEAEQEVPDWFEDFALRAVGTGYGTDQSQFRDQRSKFSRNGGGGGMGGVPTQGKVVSLANTADDDDEEW</sequence>
<keyword evidence="2" id="KW-0547">Nucleotide-binding</keyword>
<proteinExistence type="predicted"/>
<evidence type="ECO:0000256" key="5">
    <source>
        <dbReference type="ARBA" id="ARBA00022840"/>
    </source>
</evidence>
<dbReference type="CDD" id="cd00590">
    <property type="entry name" value="RRM_SF"/>
    <property type="match status" value="4"/>
</dbReference>
<accession>A0A7M5UPS2</accession>
<dbReference type="Pfam" id="PF00076">
    <property type="entry name" value="RRM_1"/>
    <property type="match status" value="4"/>
</dbReference>
<evidence type="ECO:0000256" key="6">
    <source>
        <dbReference type="ARBA" id="ARBA00047984"/>
    </source>
</evidence>
<feature type="compositionally biased region" description="Polar residues" evidence="9">
    <location>
        <begin position="217"/>
        <end position="233"/>
    </location>
</feature>
<feature type="short sequence motif" description="Q motif" evidence="8">
    <location>
        <begin position="558"/>
        <end position="586"/>
    </location>
</feature>
<feature type="compositionally biased region" description="Low complexity" evidence="9">
    <location>
        <begin position="454"/>
        <end position="464"/>
    </location>
</feature>
<dbReference type="PANTHER" id="PTHR47958">
    <property type="entry name" value="ATP-DEPENDENT RNA HELICASE DBP3"/>
    <property type="match status" value="1"/>
</dbReference>
<dbReference type="Proteomes" id="UP000594262">
    <property type="component" value="Unplaced"/>
</dbReference>
<dbReference type="GO" id="GO:0003723">
    <property type="term" value="F:RNA binding"/>
    <property type="evidence" value="ECO:0007669"/>
    <property type="project" value="UniProtKB-UniRule"/>
</dbReference>
<dbReference type="InterPro" id="IPR014014">
    <property type="entry name" value="RNA_helicase_DEAD_Q_motif"/>
</dbReference>
<dbReference type="EnsemblMetazoa" id="CLYHEMT002596.1">
    <property type="protein sequence ID" value="CLYHEMP002596.1"/>
    <property type="gene ID" value="CLYHEMG002596"/>
</dbReference>
<evidence type="ECO:0000256" key="4">
    <source>
        <dbReference type="ARBA" id="ARBA00022806"/>
    </source>
</evidence>
<dbReference type="InterPro" id="IPR012677">
    <property type="entry name" value="Nucleotide-bd_a/b_plait_sf"/>
</dbReference>
<dbReference type="GO" id="GO:0005524">
    <property type="term" value="F:ATP binding"/>
    <property type="evidence" value="ECO:0007669"/>
    <property type="project" value="UniProtKB-KW"/>
</dbReference>
<feature type="region of interest" description="Disordered" evidence="9">
    <location>
        <begin position="447"/>
        <end position="481"/>
    </location>
</feature>
<feature type="region of interest" description="Disordered" evidence="9">
    <location>
        <begin position="118"/>
        <end position="140"/>
    </location>
</feature>
<feature type="domain" description="RRM" evidence="10">
    <location>
        <begin position="247"/>
        <end position="324"/>
    </location>
</feature>
<reference evidence="14" key="1">
    <citation type="submission" date="2021-01" db="UniProtKB">
        <authorList>
            <consortium name="EnsemblMetazoa"/>
        </authorList>
    </citation>
    <scope>IDENTIFICATION</scope>
</reference>
<dbReference type="InterPro" id="IPR000629">
    <property type="entry name" value="RNA-helicase_DEAD-box_CS"/>
</dbReference>
<dbReference type="OrthoDB" id="196131at2759"/>
<feature type="region of interest" description="Disordered" evidence="9">
    <location>
        <begin position="956"/>
        <end position="999"/>
    </location>
</feature>
<dbReference type="AlphaFoldDB" id="A0A7M5UPS2"/>
<dbReference type="PROSITE" id="PS00039">
    <property type="entry name" value="DEAD_ATP_HELICASE"/>
    <property type="match status" value="1"/>
</dbReference>
<feature type="domain" description="Helicase C-terminal" evidence="12">
    <location>
        <begin position="800"/>
        <end position="945"/>
    </location>
</feature>
<feature type="domain" description="RRM" evidence="10">
    <location>
        <begin position="368"/>
        <end position="445"/>
    </location>
</feature>
<evidence type="ECO:0000256" key="3">
    <source>
        <dbReference type="ARBA" id="ARBA00022801"/>
    </source>
</evidence>
<name>A0A7M5UPS2_9CNID</name>
<dbReference type="GO" id="GO:0003724">
    <property type="term" value="F:RNA helicase activity"/>
    <property type="evidence" value="ECO:0007669"/>
    <property type="project" value="UniProtKB-EC"/>
</dbReference>
<evidence type="ECO:0000256" key="2">
    <source>
        <dbReference type="ARBA" id="ARBA00022741"/>
    </source>
</evidence>
<dbReference type="GO" id="GO:0016787">
    <property type="term" value="F:hydrolase activity"/>
    <property type="evidence" value="ECO:0007669"/>
    <property type="project" value="UniProtKB-KW"/>
</dbReference>
<dbReference type="Gene3D" id="3.30.70.330">
    <property type="match status" value="4"/>
</dbReference>
<dbReference type="PROSITE" id="PS51194">
    <property type="entry name" value="HELICASE_CTER"/>
    <property type="match status" value="1"/>
</dbReference>
<feature type="domain" description="Helicase ATP-binding" evidence="11">
    <location>
        <begin position="589"/>
        <end position="773"/>
    </location>
</feature>
<keyword evidence="4" id="KW-0347">Helicase</keyword>
<feature type="compositionally biased region" description="Low complexity" evidence="9">
    <location>
        <begin position="234"/>
        <end position="243"/>
    </location>
</feature>
<comment type="catalytic activity">
    <reaction evidence="6">
        <text>ATP + H2O = ADP + phosphate + H(+)</text>
        <dbReference type="Rhea" id="RHEA:13065"/>
        <dbReference type="ChEBI" id="CHEBI:15377"/>
        <dbReference type="ChEBI" id="CHEBI:15378"/>
        <dbReference type="ChEBI" id="CHEBI:30616"/>
        <dbReference type="ChEBI" id="CHEBI:43474"/>
        <dbReference type="ChEBI" id="CHEBI:456216"/>
        <dbReference type="EC" id="3.6.4.13"/>
    </reaction>
</comment>
<feature type="domain" description="RRM" evidence="10">
    <location>
        <begin position="44"/>
        <end position="121"/>
    </location>
</feature>
<dbReference type="SMART" id="SM00490">
    <property type="entry name" value="HELICc"/>
    <property type="match status" value="1"/>
</dbReference>
<feature type="compositionally biased region" description="Gly residues" evidence="9">
    <location>
        <begin position="970"/>
        <end position="980"/>
    </location>
</feature>
<dbReference type="InterPro" id="IPR011545">
    <property type="entry name" value="DEAD/DEAH_box_helicase_dom"/>
</dbReference>
<dbReference type="PROSITE" id="PS51195">
    <property type="entry name" value="Q_MOTIF"/>
    <property type="match status" value="1"/>
</dbReference>
<dbReference type="InterPro" id="IPR027417">
    <property type="entry name" value="P-loop_NTPase"/>
</dbReference>
<dbReference type="InterPro" id="IPR000504">
    <property type="entry name" value="RRM_dom"/>
</dbReference>
<dbReference type="SUPFAM" id="SSF54928">
    <property type="entry name" value="RNA-binding domain, RBD"/>
    <property type="match status" value="3"/>
</dbReference>
<protein>
    <recommendedName>
        <fullName evidence="1">RNA helicase</fullName>
        <ecNumber evidence="1">3.6.4.13</ecNumber>
    </recommendedName>
</protein>
<dbReference type="InterPro" id="IPR035979">
    <property type="entry name" value="RBD_domain_sf"/>
</dbReference>
<dbReference type="GeneID" id="136817324"/>
<feature type="compositionally biased region" description="Low complexity" evidence="9">
    <location>
        <begin position="22"/>
        <end position="35"/>
    </location>
</feature>
<feature type="region of interest" description="Disordered" evidence="9">
    <location>
        <begin position="217"/>
        <end position="254"/>
    </location>
</feature>
<evidence type="ECO:0000313" key="14">
    <source>
        <dbReference type="EnsemblMetazoa" id="CLYHEMP002596.1"/>
    </source>
</evidence>
<evidence type="ECO:0000256" key="1">
    <source>
        <dbReference type="ARBA" id="ARBA00012552"/>
    </source>
</evidence>
<keyword evidence="7" id="KW-0694">RNA-binding</keyword>
<dbReference type="FunFam" id="3.40.50.300:FF:000008">
    <property type="entry name" value="ATP-dependent RNA helicase RhlB"/>
    <property type="match status" value="1"/>
</dbReference>
<evidence type="ECO:0000256" key="9">
    <source>
        <dbReference type="SAM" id="MobiDB-lite"/>
    </source>
</evidence>
<feature type="compositionally biased region" description="Low complexity" evidence="9">
    <location>
        <begin position="325"/>
        <end position="338"/>
    </location>
</feature>
<keyword evidence="5" id="KW-0067">ATP-binding</keyword>
<keyword evidence="15" id="KW-1185">Reference proteome</keyword>